<dbReference type="SUPFAM" id="SSF48179">
    <property type="entry name" value="6-phosphogluconate dehydrogenase C-terminal domain-like"/>
    <property type="match status" value="1"/>
</dbReference>
<keyword evidence="3" id="KW-0521">NADP</keyword>
<dbReference type="Pfam" id="PF02558">
    <property type="entry name" value="ApbA"/>
    <property type="match status" value="1"/>
</dbReference>
<reference evidence="9" key="1">
    <citation type="submission" date="2021-01" db="EMBL/GenBank/DDBJ databases">
        <authorList>
            <consortium name="Aspergillus chevalieri M1 genome sequencing consortium"/>
            <person name="Kazuki M."/>
            <person name="Futagami T."/>
        </authorList>
    </citation>
    <scope>NUCLEOTIDE SEQUENCE</scope>
    <source>
        <strain evidence="9">M1</strain>
    </source>
</reference>
<dbReference type="NCBIfam" id="TIGR00745">
    <property type="entry name" value="apbA_panE"/>
    <property type="match status" value="1"/>
</dbReference>
<evidence type="ECO:0000256" key="3">
    <source>
        <dbReference type="ARBA" id="ARBA00022857"/>
    </source>
</evidence>
<dbReference type="GO" id="GO:0005739">
    <property type="term" value="C:mitochondrion"/>
    <property type="evidence" value="ECO:0007669"/>
    <property type="project" value="TreeGrafter"/>
</dbReference>
<proteinExistence type="inferred from homology"/>
<dbReference type="InterPro" id="IPR013752">
    <property type="entry name" value="KPA_reductase"/>
</dbReference>
<evidence type="ECO:0000256" key="5">
    <source>
        <dbReference type="ARBA" id="ARBA00032024"/>
    </source>
</evidence>
<feature type="domain" description="Ketopantoate reductase C-terminal" evidence="8">
    <location>
        <begin position="248"/>
        <end position="373"/>
    </location>
</feature>
<protein>
    <recommendedName>
        <fullName evidence="2">2-dehydropantoate 2-reductase</fullName>
        <ecNumber evidence="2">1.1.1.169</ecNumber>
    </recommendedName>
    <alternativeName>
        <fullName evidence="5">Ketopantoate reductase</fullName>
    </alternativeName>
</protein>
<dbReference type="InterPro" id="IPR013332">
    <property type="entry name" value="KPR_N"/>
</dbReference>
<dbReference type="InterPro" id="IPR050838">
    <property type="entry name" value="Ketopantoate_reductase"/>
</dbReference>
<evidence type="ECO:0000256" key="1">
    <source>
        <dbReference type="ARBA" id="ARBA00007870"/>
    </source>
</evidence>
<name>A0A7R7VJ38_ASPCH</name>
<keyword evidence="4" id="KW-0560">Oxidoreductase</keyword>
<dbReference type="EMBL" id="AP024417">
    <property type="protein sequence ID" value="BCR85327.1"/>
    <property type="molecule type" value="Genomic_DNA"/>
</dbReference>
<evidence type="ECO:0000256" key="4">
    <source>
        <dbReference type="ARBA" id="ARBA00023002"/>
    </source>
</evidence>
<dbReference type="InterPro" id="IPR013328">
    <property type="entry name" value="6PGD_dom2"/>
</dbReference>
<evidence type="ECO:0000313" key="10">
    <source>
        <dbReference type="Proteomes" id="UP000637239"/>
    </source>
</evidence>
<dbReference type="InterPro" id="IPR003710">
    <property type="entry name" value="ApbA"/>
</dbReference>
<dbReference type="KEGG" id="ache:ACHE_20785S"/>
<dbReference type="InterPro" id="IPR008927">
    <property type="entry name" value="6-PGluconate_DH-like_C_sf"/>
</dbReference>
<sequence>MLLFRQLSSLSPSVLRKPISRTMSSLSPENSRIHVLGLGSIGTFTAHSLREIPNHPPVTLLLHRESLLDGYHQAGHQILLDTREGTRVGHGGFDLEVFRQGNWTPVPTMADRQMGSDYGGDSIINHLIVSVKATQTVSALRPLRHRLSPGSTILFLQNGCGMIEDVNETLFPDSQCRPSYIVGVVSHGVTSDRTFHVHHRGPAAMSLGPVPRKPGPTSSGGKQECNYLLHSLPQAPRLNATAYSYIDVFQIQLEKLAVNAFCNPLCALNNAKNGFLFTLPDTRREILTEISAVVLALHELQSVPGVRARFAVERLEATVNRILTQTAETTCSMVWDLRAGRETEVRYINGYWVRRGREVGVRTPINESLMEQVLVRSSSSGHR</sequence>
<dbReference type="AlphaFoldDB" id="A0A7R7VJ38"/>
<organism evidence="9 10">
    <name type="scientific">Aspergillus chevalieri</name>
    <name type="common">Eurotium chevalieri</name>
    <dbReference type="NCBI Taxonomy" id="182096"/>
    <lineage>
        <taxon>Eukaryota</taxon>
        <taxon>Fungi</taxon>
        <taxon>Dikarya</taxon>
        <taxon>Ascomycota</taxon>
        <taxon>Pezizomycotina</taxon>
        <taxon>Eurotiomycetes</taxon>
        <taxon>Eurotiomycetidae</taxon>
        <taxon>Eurotiales</taxon>
        <taxon>Aspergillaceae</taxon>
        <taxon>Aspergillus</taxon>
        <taxon>Aspergillus subgen. Aspergillus</taxon>
    </lineage>
</organism>
<dbReference type="SUPFAM" id="SSF51735">
    <property type="entry name" value="NAD(P)-binding Rossmann-fold domains"/>
    <property type="match status" value="1"/>
</dbReference>
<dbReference type="GeneID" id="66979686"/>
<dbReference type="GO" id="GO:0008677">
    <property type="term" value="F:2-dehydropantoate 2-reductase activity"/>
    <property type="evidence" value="ECO:0007669"/>
    <property type="project" value="UniProtKB-EC"/>
</dbReference>
<keyword evidence="10" id="KW-1185">Reference proteome</keyword>
<comment type="similarity">
    <text evidence="1">Belongs to the ketopantoate reductase family.</text>
</comment>
<evidence type="ECO:0000313" key="9">
    <source>
        <dbReference type="EMBL" id="BCR85327.1"/>
    </source>
</evidence>
<accession>A0A7R7VJ38</accession>
<gene>
    <name evidence="9" type="ORF">ACHE_20785S</name>
</gene>
<dbReference type="GO" id="GO:0015940">
    <property type="term" value="P:pantothenate biosynthetic process"/>
    <property type="evidence" value="ECO:0007669"/>
    <property type="project" value="InterPro"/>
</dbReference>
<dbReference type="Gene3D" id="1.10.1040.10">
    <property type="entry name" value="N-(1-d-carboxylethyl)-l-norvaline Dehydrogenase, domain 2"/>
    <property type="match status" value="1"/>
</dbReference>
<evidence type="ECO:0000256" key="2">
    <source>
        <dbReference type="ARBA" id="ARBA00013014"/>
    </source>
</evidence>
<dbReference type="Proteomes" id="UP000637239">
    <property type="component" value="Chromosome 2"/>
</dbReference>
<dbReference type="RefSeq" id="XP_043133849.1">
    <property type="nucleotide sequence ID" value="XM_043285126.1"/>
</dbReference>
<evidence type="ECO:0000259" key="8">
    <source>
        <dbReference type="Pfam" id="PF08546"/>
    </source>
</evidence>
<dbReference type="Gene3D" id="3.40.50.720">
    <property type="entry name" value="NAD(P)-binding Rossmann-like Domain"/>
    <property type="match status" value="1"/>
</dbReference>
<evidence type="ECO:0000259" key="7">
    <source>
        <dbReference type="Pfam" id="PF02558"/>
    </source>
</evidence>
<dbReference type="Pfam" id="PF08546">
    <property type="entry name" value="ApbA_C"/>
    <property type="match status" value="1"/>
</dbReference>
<dbReference type="PANTHER" id="PTHR43765">
    <property type="entry name" value="2-DEHYDROPANTOATE 2-REDUCTASE-RELATED"/>
    <property type="match status" value="1"/>
</dbReference>
<dbReference type="PANTHER" id="PTHR43765:SF2">
    <property type="entry name" value="2-DEHYDROPANTOATE 2-REDUCTASE"/>
    <property type="match status" value="1"/>
</dbReference>
<evidence type="ECO:0000256" key="6">
    <source>
        <dbReference type="SAM" id="MobiDB-lite"/>
    </source>
</evidence>
<dbReference type="EC" id="1.1.1.169" evidence="2"/>
<feature type="domain" description="Ketopantoate reductase N-terminal" evidence="7">
    <location>
        <begin position="33"/>
        <end position="211"/>
    </location>
</feature>
<dbReference type="GO" id="GO:0050661">
    <property type="term" value="F:NADP binding"/>
    <property type="evidence" value="ECO:0007669"/>
    <property type="project" value="TreeGrafter"/>
</dbReference>
<dbReference type="InterPro" id="IPR036291">
    <property type="entry name" value="NAD(P)-bd_dom_sf"/>
</dbReference>
<reference evidence="9" key="2">
    <citation type="submission" date="2021-02" db="EMBL/GenBank/DDBJ databases">
        <title>Aspergillus chevalieri M1 genome sequence.</title>
        <authorList>
            <person name="Kadooka C."/>
            <person name="Mori K."/>
            <person name="Futagami T."/>
        </authorList>
    </citation>
    <scope>NUCLEOTIDE SEQUENCE</scope>
    <source>
        <strain evidence="9">M1</strain>
    </source>
</reference>
<feature type="region of interest" description="Disordered" evidence="6">
    <location>
        <begin position="202"/>
        <end position="221"/>
    </location>
</feature>